<keyword evidence="2" id="KW-1185">Reference proteome</keyword>
<sequence length="170" mass="18343">MNLPHHTNPPNEAEAMEITDRYLQIATAIAGPSDDIRADVDRVTDMLVDYFTDDPMIASLRLRYFAGIGPVLVAGAMKKAHRGAMPRGGFWAIEQVGAGDTDPNALAAAQAVTFQLNGDQDASHDVLDAHFAVVAKHHGPNAAHDALFDVVLHHLQMLAALIKNGVFDDR</sequence>
<name>A0ABU0ES41_9PSEU</name>
<evidence type="ECO:0000313" key="2">
    <source>
        <dbReference type="Proteomes" id="UP001229651"/>
    </source>
</evidence>
<protein>
    <submittedName>
        <fullName evidence="1">Uncharacterized protein</fullName>
    </submittedName>
</protein>
<accession>A0ABU0ES41</accession>
<evidence type="ECO:0000313" key="1">
    <source>
        <dbReference type="EMBL" id="MDQ0377918.1"/>
    </source>
</evidence>
<dbReference type="RefSeq" id="WP_306990520.1">
    <property type="nucleotide sequence ID" value="NZ_JAUSUT010000001.1"/>
</dbReference>
<proteinExistence type="predicted"/>
<organism evidence="1 2">
    <name type="scientific">Amycolatopsis thermophila</name>
    <dbReference type="NCBI Taxonomy" id="206084"/>
    <lineage>
        <taxon>Bacteria</taxon>
        <taxon>Bacillati</taxon>
        <taxon>Actinomycetota</taxon>
        <taxon>Actinomycetes</taxon>
        <taxon>Pseudonocardiales</taxon>
        <taxon>Pseudonocardiaceae</taxon>
        <taxon>Amycolatopsis</taxon>
    </lineage>
</organism>
<gene>
    <name evidence="1" type="ORF">FB470_001912</name>
</gene>
<reference evidence="1 2" key="1">
    <citation type="submission" date="2023-07" db="EMBL/GenBank/DDBJ databases">
        <title>Sequencing the genomes of 1000 actinobacteria strains.</title>
        <authorList>
            <person name="Klenk H.-P."/>
        </authorList>
    </citation>
    <scope>NUCLEOTIDE SEQUENCE [LARGE SCALE GENOMIC DNA]</scope>
    <source>
        <strain evidence="1 2">DSM 45805</strain>
    </source>
</reference>
<dbReference type="Proteomes" id="UP001229651">
    <property type="component" value="Unassembled WGS sequence"/>
</dbReference>
<dbReference type="EMBL" id="JAUSUT010000001">
    <property type="protein sequence ID" value="MDQ0377918.1"/>
    <property type="molecule type" value="Genomic_DNA"/>
</dbReference>
<comment type="caution">
    <text evidence="1">The sequence shown here is derived from an EMBL/GenBank/DDBJ whole genome shotgun (WGS) entry which is preliminary data.</text>
</comment>